<accession>A0A117L1Z1</accession>
<evidence type="ECO:0000313" key="2">
    <source>
        <dbReference type="Proteomes" id="UP000053911"/>
    </source>
</evidence>
<gene>
    <name evidence="1" type="ORF">XD54_0188</name>
</gene>
<protein>
    <submittedName>
        <fullName evidence="1">Uncharacterized protein</fullName>
    </submittedName>
</protein>
<reference evidence="2" key="1">
    <citation type="journal article" date="2015" name="MBio">
        <title>Genome-Resolved Metagenomic Analysis Reveals Roles for Candidate Phyla and Other Microbial Community Members in Biogeochemical Transformations in Oil Reservoirs.</title>
        <authorList>
            <person name="Hu P."/>
            <person name="Tom L."/>
            <person name="Singh A."/>
            <person name="Thomas B.C."/>
            <person name="Baker B.J."/>
            <person name="Piceno Y.M."/>
            <person name="Andersen G.L."/>
            <person name="Banfield J.F."/>
        </authorList>
    </citation>
    <scope>NUCLEOTIDE SEQUENCE [LARGE SCALE GENOMIC DNA]</scope>
</reference>
<dbReference type="AlphaFoldDB" id="A0A117L1Z1"/>
<dbReference type="PATRIC" id="fig|172049.5.peg.650"/>
<sequence length="33" mass="3922">MEKIDVSASNKIVLYTNLQKSMWYYNVLQKNQA</sequence>
<comment type="caution">
    <text evidence="1">The sequence shown here is derived from an EMBL/GenBank/DDBJ whole genome shotgun (WGS) entry which is preliminary data.</text>
</comment>
<dbReference type="Proteomes" id="UP000053911">
    <property type="component" value="Unassembled WGS sequence"/>
</dbReference>
<evidence type="ECO:0000313" key="1">
    <source>
        <dbReference type="EMBL" id="KUK18458.1"/>
    </source>
</evidence>
<organism evidence="1 2">
    <name type="scientific">Thermococcus sibiricus</name>
    <dbReference type="NCBI Taxonomy" id="172049"/>
    <lineage>
        <taxon>Archaea</taxon>
        <taxon>Methanobacteriati</taxon>
        <taxon>Methanobacteriota</taxon>
        <taxon>Thermococci</taxon>
        <taxon>Thermococcales</taxon>
        <taxon>Thermococcaceae</taxon>
        <taxon>Thermococcus</taxon>
    </lineage>
</organism>
<name>A0A117L1Z1_9EURY</name>
<dbReference type="EMBL" id="LGFD01000003">
    <property type="protein sequence ID" value="KUK18458.1"/>
    <property type="molecule type" value="Genomic_DNA"/>
</dbReference>
<proteinExistence type="predicted"/>